<organism evidence="4 5">
    <name type="scientific">Staphylothermus marinus (strain ATCC 43588 / DSM 3639 / JCM 9404 / F1)</name>
    <dbReference type="NCBI Taxonomy" id="399550"/>
    <lineage>
        <taxon>Archaea</taxon>
        <taxon>Thermoproteota</taxon>
        <taxon>Thermoprotei</taxon>
        <taxon>Desulfurococcales</taxon>
        <taxon>Desulfurococcaceae</taxon>
        <taxon>Staphylothermus</taxon>
    </lineage>
</organism>
<dbReference type="eggNOG" id="arCOG01107">
    <property type="taxonomic scope" value="Archaea"/>
</dbReference>
<accession>A3DME3</accession>
<dbReference type="GO" id="GO:0046872">
    <property type="term" value="F:metal ion binding"/>
    <property type="evidence" value="ECO:0007669"/>
    <property type="project" value="UniProtKB-KW"/>
</dbReference>
<evidence type="ECO:0000256" key="1">
    <source>
        <dbReference type="ARBA" id="ARBA00022723"/>
    </source>
</evidence>
<dbReference type="Pfam" id="PF01546">
    <property type="entry name" value="Peptidase_M20"/>
    <property type="match status" value="1"/>
</dbReference>
<evidence type="ECO:0000259" key="3">
    <source>
        <dbReference type="Pfam" id="PF07687"/>
    </source>
</evidence>
<dbReference type="HOGENOM" id="CLU_021802_2_1_2"/>
<keyword evidence="2" id="KW-0378">Hydrolase</keyword>
<evidence type="ECO:0000256" key="2">
    <source>
        <dbReference type="ARBA" id="ARBA00022801"/>
    </source>
</evidence>
<dbReference type="OrthoDB" id="24854at2157"/>
<keyword evidence="5" id="KW-1185">Reference proteome</keyword>
<dbReference type="Pfam" id="PF07687">
    <property type="entry name" value="M20_dimer"/>
    <property type="match status" value="1"/>
</dbReference>
<sequence>MDPVRIARELVRTRSLSGMERDIAYLIKDLLSSSGVDNVFIDKYGNIIGYLRGEGRGILVFEGHMDHVPEGDARYWSYDPYEAVIVDDKLFGRGSVDMKSAIAAMISSINNIRGKDLPDIYYVFVPFEEISEGTLFRLALEDTLKIRPDLVVLGEATKLNVHRGHRGRSVWRIVLKGRSSHAAMPDEAVNPIHALSSFIIELGKKQLPRHEVLGKSTLTPTIIDCNPKSTPLIPDTCEVYIDYRMIIGEKEELIKKNIVDVLEKLRNNKLLIDYIVNINKGVAKMWTGVSITYRDYYPAWLNNDEKTLMSTLRIIRKHNPKASISIWRFSTDGVYSAGQAGINTIGIGPGDEILAHKPNEHVSIKEIIQASKIYSDIVLEFRSIVR</sequence>
<dbReference type="Gene3D" id="3.30.70.360">
    <property type="match status" value="1"/>
</dbReference>
<dbReference type="InterPro" id="IPR050072">
    <property type="entry name" value="Peptidase_M20A"/>
</dbReference>
<gene>
    <name evidence="4" type="ordered locus">Smar_0699</name>
</gene>
<dbReference type="InterPro" id="IPR002933">
    <property type="entry name" value="Peptidase_M20"/>
</dbReference>
<dbReference type="InterPro" id="IPR036264">
    <property type="entry name" value="Bact_exopeptidase_dim_dom"/>
</dbReference>
<reference evidence="5" key="1">
    <citation type="journal article" date="2009" name="BMC Genomics">
        <title>The complete genome sequence of Staphylothermus marinus reveals differences in sulfur metabolism among heterotrophic Crenarchaeota.</title>
        <authorList>
            <person name="Anderson I.J."/>
            <person name="Dharmarajan L."/>
            <person name="Rodriguez J."/>
            <person name="Hooper S."/>
            <person name="Porat I."/>
            <person name="Ulrich L.E."/>
            <person name="Elkins J.G."/>
            <person name="Mavromatis K."/>
            <person name="Sun H."/>
            <person name="Land M."/>
            <person name="Lapidus A."/>
            <person name="Lucas S."/>
            <person name="Barry K."/>
            <person name="Huber H."/>
            <person name="Zhulin I.B."/>
            <person name="Whitman W.B."/>
            <person name="Mukhopadhyay B."/>
            <person name="Woese C."/>
            <person name="Bristow J."/>
            <person name="Kyrpides N."/>
        </authorList>
    </citation>
    <scope>NUCLEOTIDE SEQUENCE [LARGE SCALE GENOMIC DNA]</scope>
    <source>
        <strain evidence="5">ATCC 43588 / DSM 3639 / JCM 9404 / F1</strain>
    </source>
</reference>
<evidence type="ECO:0000313" key="5">
    <source>
        <dbReference type="Proteomes" id="UP000000254"/>
    </source>
</evidence>
<name>A3DME3_STAMF</name>
<dbReference type="KEGG" id="smr:Smar_0699"/>
<dbReference type="SUPFAM" id="SSF55031">
    <property type="entry name" value="Bacterial exopeptidase dimerisation domain"/>
    <property type="match status" value="1"/>
</dbReference>
<proteinExistence type="predicted"/>
<dbReference type="SUPFAM" id="SSF53187">
    <property type="entry name" value="Zn-dependent exopeptidases"/>
    <property type="match status" value="1"/>
</dbReference>
<dbReference type="STRING" id="399550.Smar_0699"/>
<dbReference type="GO" id="GO:0016787">
    <property type="term" value="F:hydrolase activity"/>
    <property type="evidence" value="ECO:0007669"/>
    <property type="project" value="UniProtKB-KW"/>
</dbReference>
<dbReference type="AlphaFoldDB" id="A3DME3"/>
<dbReference type="RefSeq" id="WP_011838994.1">
    <property type="nucleotide sequence ID" value="NC_009033.1"/>
</dbReference>
<evidence type="ECO:0000313" key="4">
    <source>
        <dbReference type="EMBL" id="ABN69803.1"/>
    </source>
</evidence>
<keyword evidence="1" id="KW-0479">Metal-binding</keyword>
<feature type="domain" description="Peptidase M20 dimerisation" evidence="3">
    <location>
        <begin position="164"/>
        <end position="265"/>
    </location>
</feature>
<reference evidence="4 5" key="2">
    <citation type="journal article" date="2009" name="Stand. Genomic Sci.">
        <title>Complete genome sequence of Staphylothermus marinus Stetter and Fiala 1986 type strain F1.</title>
        <authorList>
            <person name="Anderson I.J."/>
            <person name="Sun H."/>
            <person name="Lapidus A."/>
            <person name="Copeland A."/>
            <person name="Glavina Del Rio T."/>
            <person name="Tice H."/>
            <person name="Dalin E."/>
            <person name="Lucas S."/>
            <person name="Barry K."/>
            <person name="Land M."/>
            <person name="Richardson P."/>
            <person name="Huber H."/>
            <person name="Kyrpides N.C."/>
        </authorList>
    </citation>
    <scope>NUCLEOTIDE SEQUENCE [LARGE SCALE GENOMIC DNA]</scope>
    <source>
        <strain evidence="5">ATCC 43588 / DSM 3639 / JCM 9404 / F1</strain>
    </source>
</reference>
<dbReference type="PANTHER" id="PTHR43808">
    <property type="entry name" value="ACETYLORNITHINE DEACETYLASE"/>
    <property type="match status" value="1"/>
</dbReference>
<protein>
    <submittedName>
        <fullName evidence="4">Peptidase M20</fullName>
    </submittedName>
</protein>
<dbReference type="EMBL" id="CP000575">
    <property type="protein sequence ID" value="ABN69803.1"/>
    <property type="molecule type" value="Genomic_DNA"/>
</dbReference>
<dbReference type="InterPro" id="IPR011650">
    <property type="entry name" value="Peptidase_M20_dimer"/>
</dbReference>
<dbReference type="Proteomes" id="UP000000254">
    <property type="component" value="Chromosome"/>
</dbReference>
<dbReference type="GeneID" id="4907918"/>
<dbReference type="Gene3D" id="3.40.630.10">
    <property type="entry name" value="Zn peptidases"/>
    <property type="match status" value="1"/>
</dbReference>